<evidence type="ECO:0000259" key="10">
    <source>
        <dbReference type="Pfam" id="PF13231"/>
    </source>
</evidence>
<evidence type="ECO:0000256" key="5">
    <source>
        <dbReference type="ARBA" id="ARBA00022692"/>
    </source>
</evidence>
<evidence type="ECO:0000313" key="11">
    <source>
        <dbReference type="EMBL" id="RKH04105.1"/>
    </source>
</evidence>
<evidence type="ECO:0000256" key="3">
    <source>
        <dbReference type="ARBA" id="ARBA00022676"/>
    </source>
</evidence>
<feature type="transmembrane region" description="Helical" evidence="9">
    <location>
        <begin position="101"/>
        <end position="119"/>
    </location>
</feature>
<dbReference type="GO" id="GO:0009103">
    <property type="term" value="P:lipopolysaccharide biosynthetic process"/>
    <property type="evidence" value="ECO:0007669"/>
    <property type="project" value="UniProtKB-ARBA"/>
</dbReference>
<evidence type="ECO:0000256" key="9">
    <source>
        <dbReference type="SAM" id="Phobius"/>
    </source>
</evidence>
<feature type="transmembrane region" description="Helical" evidence="9">
    <location>
        <begin position="313"/>
        <end position="332"/>
    </location>
</feature>
<dbReference type="Pfam" id="PF13231">
    <property type="entry name" value="PMT_2"/>
    <property type="match status" value="1"/>
</dbReference>
<comment type="caution">
    <text evidence="11">The sequence shown here is derived from an EMBL/GenBank/DDBJ whole genome shotgun (WGS) entry which is preliminary data.</text>
</comment>
<reference evidence="12" key="1">
    <citation type="submission" date="2018-09" db="EMBL/GenBank/DDBJ databases">
        <authorList>
            <person name="Livingstone P.G."/>
            <person name="Whitworth D.E."/>
        </authorList>
    </citation>
    <scope>NUCLEOTIDE SEQUENCE [LARGE SCALE GENOMIC DNA]</scope>
    <source>
        <strain evidence="12">CA043D</strain>
    </source>
</reference>
<feature type="domain" description="Glycosyltransferase RgtA/B/C/D-like" evidence="10">
    <location>
        <begin position="80"/>
        <end position="246"/>
    </location>
</feature>
<feature type="transmembrane region" description="Helical" evidence="9">
    <location>
        <begin position="338"/>
        <end position="357"/>
    </location>
</feature>
<keyword evidence="3" id="KW-0328">Glycosyltransferase</keyword>
<name>A0A3A8KIE3_9BACT</name>
<accession>A0A3A8KIE3</accession>
<evidence type="ECO:0000313" key="12">
    <source>
        <dbReference type="Proteomes" id="UP000268313"/>
    </source>
</evidence>
<protein>
    <submittedName>
        <fullName evidence="11">4-amino-4-deoxy-L-arabinose transferase</fullName>
    </submittedName>
</protein>
<sequence length="539" mass="58457">MTRKPPAPRSTDAQVSSGAKGRQMPSTPGGAAHRGGWPWGLGATLVLVLVRLLYAGHVELAPQEAYYWQYARHLDLSYLDHPPMCAWWMALSVRLLGDSQVALRLPAILSSAALGGVLFSLGRRLYSPAVGMLTAVAANATVLFGLGAVVMTPDVPLVLFWAAALRVLCELVLPDGQGGGRFGWRWYLLGLLCGCALLSKYTAALLPLQVLGTALVTRRGREALRTPHPYAASLLMIAVFSPVLLWNQAHGWASFAFQTTGRAKTVDGFHGFLVGRYLGLQAVAVGPLLYLALLLTAGALVRQAWRGDDRARLLAFASVPGLALFTLVSPLHWVKMNWVAPAYLGLMVAAAAGAWALREHRAVRGYAALSVGVGAVLMTGMYLMPLCPWIPFRERDNLVSGWRELAKAVQQHREESGTPAPMVVGWGYKTASELAWYLPDHPETQSDSALGGDGLAYGFWLDRVRPGADALIVADLRQPLRDAEARLAEHCAAVRELPSVTVHRGDRPVTTFKLWSCQRWHSRPEVAVRRTPPASGVAR</sequence>
<dbReference type="PANTHER" id="PTHR33908:SF11">
    <property type="entry name" value="MEMBRANE PROTEIN"/>
    <property type="match status" value="1"/>
</dbReference>
<proteinExistence type="predicted"/>
<dbReference type="EMBL" id="RAWE01000032">
    <property type="protein sequence ID" value="RKH04105.1"/>
    <property type="molecule type" value="Genomic_DNA"/>
</dbReference>
<keyword evidence="12" id="KW-1185">Reference proteome</keyword>
<dbReference type="PANTHER" id="PTHR33908">
    <property type="entry name" value="MANNOSYLTRANSFERASE YKCB-RELATED"/>
    <property type="match status" value="1"/>
</dbReference>
<dbReference type="GO" id="GO:0005886">
    <property type="term" value="C:plasma membrane"/>
    <property type="evidence" value="ECO:0007669"/>
    <property type="project" value="UniProtKB-SubCell"/>
</dbReference>
<feature type="transmembrane region" description="Helical" evidence="9">
    <location>
        <begin position="186"/>
        <end position="208"/>
    </location>
</feature>
<feature type="region of interest" description="Disordered" evidence="8">
    <location>
        <begin position="1"/>
        <end position="31"/>
    </location>
</feature>
<evidence type="ECO:0000256" key="2">
    <source>
        <dbReference type="ARBA" id="ARBA00022475"/>
    </source>
</evidence>
<evidence type="ECO:0000256" key="7">
    <source>
        <dbReference type="ARBA" id="ARBA00023136"/>
    </source>
</evidence>
<gene>
    <name evidence="11" type="ORF">D7X32_11860</name>
</gene>
<feature type="transmembrane region" description="Helical" evidence="9">
    <location>
        <begin position="125"/>
        <end position="150"/>
    </location>
</feature>
<feature type="transmembrane region" description="Helical" evidence="9">
    <location>
        <begin position="36"/>
        <end position="54"/>
    </location>
</feature>
<dbReference type="AlphaFoldDB" id="A0A3A8KIE3"/>
<keyword evidence="4 11" id="KW-0808">Transferase</keyword>
<evidence type="ECO:0000256" key="1">
    <source>
        <dbReference type="ARBA" id="ARBA00004651"/>
    </source>
</evidence>
<dbReference type="Proteomes" id="UP000268313">
    <property type="component" value="Unassembled WGS sequence"/>
</dbReference>
<keyword evidence="2" id="KW-1003">Cell membrane</keyword>
<keyword evidence="5 9" id="KW-0812">Transmembrane</keyword>
<keyword evidence="6 9" id="KW-1133">Transmembrane helix</keyword>
<keyword evidence="7 9" id="KW-0472">Membrane</keyword>
<evidence type="ECO:0000256" key="6">
    <source>
        <dbReference type="ARBA" id="ARBA00022989"/>
    </source>
</evidence>
<comment type="subcellular location">
    <subcellularLocation>
        <location evidence="1">Cell membrane</location>
        <topology evidence="1">Multi-pass membrane protein</topology>
    </subcellularLocation>
</comment>
<dbReference type="InterPro" id="IPR038731">
    <property type="entry name" value="RgtA/B/C-like"/>
</dbReference>
<dbReference type="InterPro" id="IPR050297">
    <property type="entry name" value="LipidA_mod_glycosyltrf_83"/>
</dbReference>
<dbReference type="GO" id="GO:0016763">
    <property type="term" value="F:pentosyltransferase activity"/>
    <property type="evidence" value="ECO:0007669"/>
    <property type="project" value="TreeGrafter"/>
</dbReference>
<feature type="transmembrane region" description="Helical" evidence="9">
    <location>
        <begin position="229"/>
        <end position="246"/>
    </location>
</feature>
<feature type="transmembrane region" description="Helical" evidence="9">
    <location>
        <begin position="278"/>
        <end position="301"/>
    </location>
</feature>
<feature type="transmembrane region" description="Helical" evidence="9">
    <location>
        <begin position="366"/>
        <end position="384"/>
    </location>
</feature>
<evidence type="ECO:0000256" key="8">
    <source>
        <dbReference type="SAM" id="MobiDB-lite"/>
    </source>
</evidence>
<evidence type="ECO:0000256" key="4">
    <source>
        <dbReference type="ARBA" id="ARBA00022679"/>
    </source>
</evidence>
<organism evidence="11 12">
    <name type="scientific">Corallococcus carmarthensis</name>
    <dbReference type="NCBI Taxonomy" id="2316728"/>
    <lineage>
        <taxon>Bacteria</taxon>
        <taxon>Pseudomonadati</taxon>
        <taxon>Myxococcota</taxon>
        <taxon>Myxococcia</taxon>
        <taxon>Myxococcales</taxon>
        <taxon>Cystobacterineae</taxon>
        <taxon>Myxococcaceae</taxon>
        <taxon>Corallococcus</taxon>
    </lineage>
</organism>